<gene>
    <name evidence="1" type="ORF">EUGRSUZ_L03308</name>
</gene>
<keyword evidence="2" id="KW-1185">Reference proteome</keyword>
<reference evidence="1 2" key="1">
    <citation type="journal article" date="2014" name="Nature">
        <title>The genome of Eucalyptus grandis.</title>
        <authorList>
            <person name="Myburg A.A."/>
            <person name="Grattapaglia D."/>
            <person name="Tuskan G.A."/>
            <person name="Hellsten U."/>
            <person name="Hayes R.D."/>
            <person name="Grimwood J."/>
            <person name="Jenkins J."/>
            <person name="Lindquist E."/>
            <person name="Tice H."/>
            <person name="Bauer D."/>
            <person name="Goodstein D.M."/>
            <person name="Dubchak I."/>
            <person name="Poliakov A."/>
            <person name="Mizrachi E."/>
            <person name="Kullan A.R."/>
            <person name="Hussey S.G."/>
            <person name="Pinard D."/>
            <person name="van der Merwe K."/>
            <person name="Singh P."/>
            <person name="van Jaarsveld I."/>
            <person name="Silva-Junior O.B."/>
            <person name="Togawa R.C."/>
            <person name="Pappas M.R."/>
            <person name="Faria D.A."/>
            <person name="Sansaloni C.P."/>
            <person name="Petroli C.D."/>
            <person name="Yang X."/>
            <person name="Ranjan P."/>
            <person name="Tschaplinski T.J."/>
            <person name="Ye C.Y."/>
            <person name="Li T."/>
            <person name="Sterck L."/>
            <person name="Vanneste K."/>
            <person name="Murat F."/>
            <person name="Soler M."/>
            <person name="Clemente H.S."/>
            <person name="Saidi N."/>
            <person name="Cassan-Wang H."/>
            <person name="Dunand C."/>
            <person name="Hefer C.A."/>
            <person name="Bornberg-Bauer E."/>
            <person name="Kersting A.R."/>
            <person name="Vining K."/>
            <person name="Amarasinghe V."/>
            <person name="Ranik M."/>
            <person name="Naithani S."/>
            <person name="Elser J."/>
            <person name="Boyd A.E."/>
            <person name="Liston A."/>
            <person name="Spatafora J.W."/>
            <person name="Dharmwardhana P."/>
            <person name="Raja R."/>
            <person name="Sullivan C."/>
            <person name="Romanel E."/>
            <person name="Alves-Ferreira M."/>
            <person name="Kulheim C."/>
            <person name="Foley W."/>
            <person name="Carocha V."/>
            <person name="Paiva J."/>
            <person name="Kudrna D."/>
            <person name="Brommonschenkel S.H."/>
            <person name="Pasquali G."/>
            <person name="Byrne M."/>
            <person name="Rigault P."/>
            <person name="Tibbits J."/>
            <person name="Spokevicius A."/>
            <person name="Jones R.C."/>
            <person name="Steane D.A."/>
            <person name="Vaillancourt R.E."/>
            <person name="Potts B.M."/>
            <person name="Joubert F."/>
            <person name="Barry K."/>
            <person name="Pappas G.J."/>
            <person name="Strauss S.H."/>
            <person name="Jaiswal P."/>
            <person name="Grima-Pettenati J."/>
            <person name="Salse J."/>
            <person name="Van de Peer Y."/>
            <person name="Rokhsar D.S."/>
            <person name="Schmutz J."/>
        </authorList>
    </citation>
    <scope>NUCLEOTIDE SEQUENCE [LARGE SCALE GENOMIC DNA]</scope>
    <source>
        <strain evidence="2">cv. BRASUZ1</strain>
        <tissue evidence="1">Leaf extractions</tissue>
    </source>
</reference>
<organism evidence="1 2">
    <name type="scientific">Eucalyptus grandis</name>
    <name type="common">Flooded gum</name>
    <dbReference type="NCBI Taxonomy" id="71139"/>
    <lineage>
        <taxon>Eukaryota</taxon>
        <taxon>Viridiplantae</taxon>
        <taxon>Streptophyta</taxon>
        <taxon>Embryophyta</taxon>
        <taxon>Tracheophyta</taxon>
        <taxon>Spermatophyta</taxon>
        <taxon>Magnoliopsida</taxon>
        <taxon>eudicotyledons</taxon>
        <taxon>Gunneridae</taxon>
        <taxon>Pentapetalae</taxon>
        <taxon>rosids</taxon>
        <taxon>malvids</taxon>
        <taxon>Myrtales</taxon>
        <taxon>Myrtaceae</taxon>
        <taxon>Myrtoideae</taxon>
        <taxon>Eucalypteae</taxon>
        <taxon>Eucalyptus</taxon>
    </lineage>
</organism>
<dbReference type="EMBL" id="MU850783">
    <property type="protein sequence ID" value="KAK2631159.1"/>
    <property type="molecule type" value="Genomic_DNA"/>
</dbReference>
<dbReference type="Proteomes" id="UP000030711">
    <property type="component" value="Unassembled WGS sequence"/>
</dbReference>
<accession>A0AAD9T8Z9</accession>
<sequence>MINLAFVISLFSSRPIVSPPVLDRCLSATRLSLSADNVDHETLTFYQGNSTTTGATPKGHGCFLIISINHG</sequence>
<protein>
    <submittedName>
        <fullName evidence="1">Uncharacterized protein</fullName>
    </submittedName>
</protein>
<evidence type="ECO:0000313" key="1">
    <source>
        <dbReference type="EMBL" id="KAK2631159.1"/>
    </source>
</evidence>
<name>A0AAD9T8Z9_EUCGR</name>
<dbReference type="AlphaFoldDB" id="A0AAD9T8Z9"/>
<evidence type="ECO:0000313" key="2">
    <source>
        <dbReference type="Proteomes" id="UP000030711"/>
    </source>
</evidence>
<comment type="caution">
    <text evidence="1">The sequence shown here is derived from an EMBL/GenBank/DDBJ whole genome shotgun (WGS) entry which is preliminary data.</text>
</comment>
<proteinExistence type="predicted"/>